<gene>
    <name evidence="1" type="ORF">BRAD3257_0440</name>
</gene>
<protein>
    <submittedName>
        <fullName evidence="1">Uncharacterized protein</fullName>
    </submittedName>
</protein>
<dbReference type="Proteomes" id="UP000246085">
    <property type="component" value="Chromosome BRAD3257"/>
</dbReference>
<sequence>MHCRSCAIGPRSRWRAVEDYSYVDAANDILVVQIRAVRAIYGSLPVPAAVAARNVLLRDRTPI</sequence>
<evidence type="ECO:0000313" key="2">
    <source>
        <dbReference type="Proteomes" id="UP000246085"/>
    </source>
</evidence>
<organism evidence="1 2">
    <name type="scientific">Bradyrhizobium vignae</name>
    <dbReference type="NCBI Taxonomy" id="1549949"/>
    <lineage>
        <taxon>Bacteria</taxon>
        <taxon>Pseudomonadati</taxon>
        <taxon>Pseudomonadota</taxon>
        <taxon>Alphaproteobacteria</taxon>
        <taxon>Hyphomicrobiales</taxon>
        <taxon>Nitrobacteraceae</taxon>
        <taxon>Bradyrhizobium</taxon>
    </lineage>
</organism>
<name>A0A2U3PR49_9BRAD</name>
<dbReference type="EMBL" id="LS398110">
    <property type="protein sequence ID" value="SPP91606.1"/>
    <property type="molecule type" value="Genomic_DNA"/>
</dbReference>
<accession>A0A2U3PR49</accession>
<proteinExistence type="predicted"/>
<dbReference type="KEGG" id="bvz:BRAD3257_0440"/>
<evidence type="ECO:0000313" key="1">
    <source>
        <dbReference type="EMBL" id="SPP91606.1"/>
    </source>
</evidence>
<dbReference type="AlphaFoldDB" id="A0A2U3PR49"/>
<reference evidence="1 2" key="1">
    <citation type="submission" date="2018-03" db="EMBL/GenBank/DDBJ databases">
        <authorList>
            <person name="Gully D."/>
        </authorList>
    </citation>
    <scope>NUCLEOTIDE SEQUENCE [LARGE SCALE GENOMIC DNA]</scope>
    <source>
        <strain evidence="1">ORS3257</strain>
    </source>
</reference>